<proteinExistence type="predicted"/>
<gene>
    <name evidence="2" type="ORF">S01H4_15386</name>
</gene>
<evidence type="ECO:0000313" key="2">
    <source>
        <dbReference type="EMBL" id="GAG69031.1"/>
    </source>
</evidence>
<comment type="caution">
    <text evidence="2">The sequence shown here is derived from an EMBL/GenBank/DDBJ whole genome shotgun (WGS) entry which is preliminary data.</text>
</comment>
<sequence>MVRKTYLPEQIINKLRQAEILLNQGDTIAEASREISITEQTYYRWRREYGGMRIEQARRLKELEKENTRLKRLVADLSLDNAILKEASRGNS</sequence>
<evidence type="ECO:0008006" key="3">
    <source>
        <dbReference type="Google" id="ProtNLM"/>
    </source>
</evidence>
<dbReference type="Pfam" id="PF01527">
    <property type="entry name" value="HTH_Tnp_1"/>
    <property type="match status" value="1"/>
</dbReference>
<accession>X1BAP2</accession>
<dbReference type="GO" id="GO:0004803">
    <property type="term" value="F:transposase activity"/>
    <property type="evidence" value="ECO:0007669"/>
    <property type="project" value="InterPro"/>
</dbReference>
<organism evidence="2">
    <name type="scientific">marine sediment metagenome</name>
    <dbReference type="NCBI Taxonomy" id="412755"/>
    <lineage>
        <taxon>unclassified sequences</taxon>
        <taxon>metagenomes</taxon>
        <taxon>ecological metagenomes</taxon>
    </lineage>
</organism>
<dbReference type="SUPFAM" id="SSF46689">
    <property type="entry name" value="Homeodomain-like"/>
    <property type="match status" value="1"/>
</dbReference>
<dbReference type="PANTHER" id="PTHR33609:SF1">
    <property type="entry name" value="TRANSPOSASE"/>
    <property type="match status" value="1"/>
</dbReference>
<protein>
    <recommendedName>
        <fullName evidence="3">Transposase</fullName>
    </recommendedName>
</protein>
<reference evidence="2" key="1">
    <citation type="journal article" date="2014" name="Front. Microbiol.">
        <title>High frequency of phylogenetically diverse reductive dehalogenase-homologous genes in deep subseafloor sedimentary metagenomes.</title>
        <authorList>
            <person name="Kawai M."/>
            <person name="Futagami T."/>
            <person name="Toyoda A."/>
            <person name="Takaki Y."/>
            <person name="Nishi S."/>
            <person name="Hori S."/>
            <person name="Arai W."/>
            <person name="Tsubouchi T."/>
            <person name="Morono Y."/>
            <person name="Uchiyama I."/>
            <person name="Ito T."/>
            <person name="Fujiyama A."/>
            <person name="Inagaki F."/>
            <person name="Takami H."/>
        </authorList>
    </citation>
    <scope>NUCLEOTIDE SEQUENCE</scope>
    <source>
        <strain evidence="2">Expedition CK06-06</strain>
    </source>
</reference>
<dbReference type="GO" id="GO:0006313">
    <property type="term" value="P:DNA transposition"/>
    <property type="evidence" value="ECO:0007669"/>
    <property type="project" value="InterPro"/>
</dbReference>
<dbReference type="PANTHER" id="PTHR33609">
    <property type="entry name" value="LOW CALCIUM RESPONSE LOCUS PROTEIN S"/>
    <property type="match status" value="1"/>
</dbReference>
<keyword evidence="1" id="KW-0175">Coiled coil</keyword>
<dbReference type="GO" id="GO:0003677">
    <property type="term" value="F:DNA binding"/>
    <property type="evidence" value="ECO:0007669"/>
    <property type="project" value="InterPro"/>
</dbReference>
<dbReference type="InterPro" id="IPR052546">
    <property type="entry name" value="Transposase_8_domain"/>
</dbReference>
<dbReference type="InterPro" id="IPR002514">
    <property type="entry name" value="Transposase_8"/>
</dbReference>
<name>X1BAP2_9ZZZZ</name>
<feature type="coiled-coil region" evidence="1">
    <location>
        <begin position="53"/>
        <end position="80"/>
    </location>
</feature>
<dbReference type="AlphaFoldDB" id="X1BAP2"/>
<dbReference type="EMBL" id="BART01006744">
    <property type="protein sequence ID" value="GAG69031.1"/>
    <property type="molecule type" value="Genomic_DNA"/>
</dbReference>
<evidence type="ECO:0000256" key="1">
    <source>
        <dbReference type="SAM" id="Coils"/>
    </source>
</evidence>
<dbReference type="InterPro" id="IPR009057">
    <property type="entry name" value="Homeodomain-like_sf"/>
</dbReference>